<name>A0AAD5NNS1_ACENE</name>
<sequence>MVVFTPAVTGGFLDLGPSLNKGKEVSSQAMERIKCIVVDMENVTSLAMGEHGEMEKSSSLITLTPMMGWLRQMISPNLGVGPFLQNNKTSTYTPTSMVTKSPSSGPRLITNDIGQGLEVNISKPGSFKPEKWRRINQLGSTGENIGEELWKIRIDEF</sequence>
<dbReference type="AlphaFoldDB" id="A0AAD5NNS1"/>
<reference evidence="1" key="1">
    <citation type="journal article" date="2022" name="Plant J.">
        <title>Strategies of tolerance reflected in two North American maple genomes.</title>
        <authorList>
            <person name="McEvoy S.L."/>
            <person name="Sezen U.U."/>
            <person name="Trouern-Trend A."/>
            <person name="McMahon S.M."/>
            <person name="Schaberg P.G."/>
            <person name="Yang J."/>
            <person name="Wegrzyn J.L."/>
            <person name="Swenson N.G."/>
        </authorList>
    </citation>
    <scope>NUCLEOTIDE SEQUENCE</scope>
    <source>
        <strain evidence="1">91603</strain>
    </source>
</reference>
<organism evidence="1 2">
    <name type="scientific">Acer negundo</name>
    <name type="common">Box elder</name>
    <dbReference type="NCBI Taxonomy" id="4023"/>
    <lineage>
        <taxon>Eukaryota</taxon>
        <taxon>Viridiplantae</taxon>
        <taxon>Streptophyta</taxon>
        <taxon>Embryophyta</taxon>
        <taxon>Tracheophyta</taxon>
        <taxon>Spermatophyta</taxon>
        <taxon>Magnoliopsida</taxon>
        <taxon>eudicotyledons</taxon>
        <taxon>Gunneridae</taxon>
        <taxon>Pentapetalae</taxon>
        <taxon>rosids</taxon>
        <taxon>malvids</taxon>
        <taxon>Sapindales</taxon>
        <taxon>Sapindaceae</taxon>
        <taxon>Hippocastanoideae</taxon>
        <taxon>Acereae</taxon>
        <taxon>Acer</taxon>
    </lineage>
</organism>
<gene>
    <name evidence="1" type="ORF">LWI28_021068</name>
</gene>
<keyword evidence="2" id="KW-1185">Reference proteome</keyword>
<evidence type="ECO:0000313" key="2">
    <source>
        <dbReference type="Proteomes" id="UP001064489"/>
    </source>
</evidence>
<proteinExistence type="predicted"/>
<comment type="caution">
    <text evidence="1">The sequence shown here is derived from an EMBL/GenBank/DDBJ whole genome shotgun (WGS) entry which is preliminary data.</text>
</comment>
<evidence type="ECO:0000313" key="1">
    <source>
        <dbReference type="EMBL" id="KAI9170012.1"/>
    </source>
</evidence>
<dbReference type="Proteomes" id="UP001064489">
    <property type="component" value="Chromosome 7"/>
</dbReference>
<dbReference type="EMBL" id="JAJSOW010000104">
    <property type="protein sequence ID" value="KAI9170012.1"/>
    <property type="molecule type" value="Genomic_DNA"/>
</dbReference>
<protein>
    <submittedName>
        <fullName evidence="1">Uncharacterized protein</fullName>
    </submittedName>
</protein>
<accession>A0AAD5NNS1</accession>
<reference evidence="1" key="2">
    <citation type="submission" date="2023-02" db="EMBL/GenBank/DDBJ databases">
        <authorList>
            <person name="Swenson N.G."/>
            <person name="Wegrzyn J.L."/>
            <person name="Mcevoy S.L."/>
        </authorList>
    </citation>
    <scope>NUCLEOTIDE SEQUENCE</scope>
    <source>
        <strain evidence="1">91603</strain>
        <tissue evidence="1">Leaf</tissue>
    </source>
</reference>